<dbReference type="SUPFAM" id="SSF81901">
    <property type="entry name" value="HCP-like"/>
    <property type="match status" value="1"/>
</dbReference>
<evidence type="ECO:0000313" key="3">
    <source>
        <dbReference type="Proteomes" id="UP001430356"/>
    </source>
</evidence>
<dbReference type="EMBL" id="JAECZO010000080">
    <property type="protein sequence ID" value="KAK7196605.1"/>
    <property type="molecule type" value="Genomic_DNA"/>
</dbReference>
<sequence>MPPPPPHQLATIMTGTPPPPPRDIDFGLYDLRRPATSPTRKGGRGRPAPRLPPLRGSGGAAIGPTRRPGAAVPTAAATTTASCRAELSSATTVGVPAAPTHATCDNSGISGAASPSPHGSSRQLEMRLQWVLHPVGAASTLPAPLQRILGDALRLLHQERAQRKGQRPWRRQPLPSPGTDMSADVACSLAEAAQAASPAAAADVLRGCLAAHPMDPTTFASSPAVMVGAALAELVALDHAPSCHTAAPQLLHYLDAAAGIGHPGAMHAIAVCLRDGVAGLECDAAASRTWLRCAAVAGYLPAVHELGEACERGASSSPEPDDGHSEDWGDAMRWYRVAAEAGHTPSQLNLGKLLLSAAGHAQRDGSASAAQVAYLLAEATRWLHACASAGVEEAVRLVRHIEAPGAVR</sequence>
<feature type="region of interest" description="Disordered" evidence="1">
    <location>
        <begin position="160"/>
        <end position="181"/>
    </location>
</feature>
<gene>
    <name evidence="2" type="ORF">NESM_000599000</name>
</gene>
<organism evidence="2 3">
    <name type="scientific">Novymonas esmeraldas</name>
    <dbReference type="NCBI Taxonomy" id="1808958"/>
    <lineage>
        <taxon>Eukaryota</taxon>
        <taxon>Discoba</taxon>
        <taxon>Euglenozoa</taxon>
        <taxon>Kinetoplastea</taxon>
        <taxon>Metakinetoplastina</taxon>
        <taxon>Trypanosomatida</taxon>
        <taxon>Trypanosomatidae</taxon>
        <taxon>Novymonas</taxon>
    </lineage>
</organism>
<protein>
    <recommendedName>
        <fullName evidence="4">Sel1 repeat family protein</fullName>
    </recommendedName>
</protein>
<dbReference type="InterPro" id="IPR052945">
    <property type="entry name" value="Mitotic_Regulator"/>
</dbReference>
<proteinExistence type="predicted"/>
<name>A0AAW0ESA0_9TRYP</name>
<dbReference type="Gene3D" id="1.25.40.10">
    <property type="entry name" value="Tetratricopeptide repeat domain"/>
    <property type="match status" value="1"/>
</dbReference>
<evidence type="ECO:0000313" key="2">
    <source>
        <dbReference type="EMBL" id="KAK7196605.1"/>
    </source>
</evidence>
<dbReference type="AlphaFoldDB" id="A0AAW0ESA0"/>
<dbReference type="InterPro" id="IPR011990">
    <property type="entry name" value="TPR-like_helical_dom_sf"/>
</dbReference>
<reference evidence="2 3" key="1">
    <citation type="journal article" date="2021" name="MBio">
        <title>A New Model Trypanosomatid, Novymonas esmeraldas: Genomic Perception of Its 'Candidatus Pandoraea novymonadis' Endosymbiont.</title>
        <authorList>
            <person name="Zakharova A."/>
            <person name="Saura A."/>
            <person name="Butenko A."/>
            <person name="Podesvova L."/>
            <person name="Warmusova S."/>
            <person name="Kostygov A.Y."/>
            <person name="Nenarokova A."/>
            <person name="Lukes J."/>
            <person name="Opperdoes F.R."/>
            <person name="Yurchenko V."/>
        </authorList>
    </citation>
    <scope>NUCLEOTIDE SEQUENCE [LARGE SCALE GENOMIC DNA]</scope>
    <source>
        <strain evidence="2 3">E262AT.01</strain>
    </source>
</reference>
<keyword evidence="3" id="KW-1185">Reference proteome</keyword>
<dbReference type="PANTHER" id="PTHR43628">
    <property type="entry name" value="ACTIVATOR OF C KINASE PROTEIN 1-RELATED"/>
    <property type="match status" value="1"/>
</dbReference>
<dbReference type="Proteomes" id="UP001430356">
    <property type="component" value="Unassembled WGS sequence"/>
</dbReference>
<comment type="caution">
    <text evidence="2">The sequence shown here is derived from an EMBL/GenBank/DDBJ whole genome shotgun (WGS) entry which is preliminary data.</text>
</comment>
<feature type="region of interest" description="Disordered" evidence="1">
    <location>
        <begin position="1"/>
        <end position="70"/>
    </location>
</feature>
<evidence type="ECO:0000256" key="1">
    <source>
        <dbReference type="SAM" id="MobiDB-lite"/>
    </source>
</evidence>
<dbReference type="PANTHER" id="PTHR43628:SF1">
    <property type="entry name" value="CHITIN SYNTHASE REGULATORY FACTOR 2-RELATED"/>
    <property type="match status" value="1"/>
</dbReference>
<evidence type="ECO:0008006" key="4">
    <source>
        <dbReference type="Google" id="ProtNLM"/>
    </source>
</evidence>
<feature type="compositionally biased region" description="Basic and acidic residues" evidence="1">
    <location>
        <begin position="22"/>
        <end position="33"/>
    </location>
</feature>
<accession>A0AAW0ESA0</accession>